<dbReference type="GO" id="GO:0036430">
    <property type="term" value="F:CMP kinase activity"/>
    <property type="evidence" value="ECO:0007669"/>
    <property type="project" value="RHEA"/>
</dbReference>
<accession>B8CWX6</accession>
<dbReference type="NCBIfam" id="TIGR00017">
    <property type="entry name" value="cmk"/>
    <property type="match status" value="1"/>
</dbReference>
<proteinExistence type="inferred from homology"/>
<comment type="catalytic activity">
    <reaction evidence="6 8">
        <text>dCMP + ATP = dCDP + ADP</text>
        <dbReference type="Rhea" id="RHEA:25094"/>
        <dbReference type="ChEBI" id="CHEBI:30616"/>
        <dbReference type="ChEBI" id="CHEBI:57566"/>
        <dbReference type="ChEBI" id="CHEBI:58593"/>
        <dbReference type="ChEBI" id="CHEBI:456216"/>
        <dbReference type="EC" id="2.7.4.25"/>
    </reaction>
</comment>
<dbReference type="Proteomes" id="UP000000719">
    <property type="component" value="Chromosome"/>
</dbReference>
<evidence type="ECO:0000256" key="1">
    <source>
        <dbReference type="ARBA" id="ARBA00009427"/>
    </source>
</evidence>
<dbReference type="GO" id="GO:0015949">
    <property type="term" value="P:nucleobase-containing small molecule interconversion"/>
    <property type="evidence" value="ECO:0007669"/>
    <property type="project" value="TreeGrafter"/>
</dbReference>
<dbReference type="RefSeq" id="WP_012635980.1">
    <property type="nucleotide sequence ID" value="NC_011899.1"/>
</dbReference>
<dbReference type="GO" id="GO:0036431">
    <property type="term" value="F:dCMP kinase activity"/>
    <property type="evidence" value="ECO:0007669"/>
    <property type="project" value="InterPro"/>
</dbReference>
<keyword evidence="5 8" id="KW-0067">ATP-binding</keyword>
<feature type="binding site" evidence="8">
    <location>
        <begin position="9"/>
        <end position="17"/>
    </location>
    <ligand>
        <name>ATP</name>
        <dbReference type="ChEBI" id="CHEBI:30616"/>
    </ligand>
</feature>
<evidence type="ECO:0000313" key="11">
    <source>
        <dbReference type="Proteomes" id="UP000000719"/>
    </source>
</evidence>
<comment type="catalytic activity">
    <reaction evidence="7 8">
        <text>CMP + ATP = CDP + ADP</text>
        <dbReference type="Rhea" id="RHEA:11600"/>
        <dbReference type="ChEBI" id="CHEBI:30616"/>
        <dbReference type="ChEBI" id="CHEBI:58069"/>
        <dbReference type="ChEBI" id="CHEBI:60377"/>
        <dbReference type="ChEBI" id="CHEBI:456216"/>
        <dbReference type="EC" id="2.7.4.25"/>
    </reaction>
</comment>
<sequence>MNNVIAIDGPAGAGKSTLARLLARKLKYRYLDTGAMYRAVTWLALRENIDLDNIQGLTSLANNIDIEFSPPSGDRKGRIYVNGNDVTEEIRTPLINKNVSKVARVKGVRDAMVRQQRKLAQGGHIIIDGRDIGTRVVPDAEFKFFITASLEERARRRYTELKEKGTGVNFQEVKAEIARRDKIDSERECSPLTKPEDAFLIDTTGMSIDEVLTRVINIIRTGGQDLNE</sequence>
<dbReference type="SUPFAM" id="SSF52540">
    <property type="entry name" value="P-loop containing nucleoside triphosphate hydrolases"/>
    <property type="match status" value="1"/>
</dbReference>
<dbReference type="GO" id="GO:0006220">
    <property type="term" value="P:pyrimidine nucleotide metabolic process"/>
    <property type="evidence" value="ECO:0007669"/>
    <property type="project" value="UniProtKB-UniRule"/>
</dbReference>
<keyword evidence="2 8" id="KW-0808">Transferase</keyword>
<evidence type="ECO:0000256" key="3">
    <source>
        <dbReference type="ARBA" id="ARBA00022741"/>
    </source>
</evidence>
<dbReference type="GO" id="GO:0005524">
    <property type="term" value="F:ATP binding"/>
    <property type="evidence" value="ECO:0007669"/>
    <property type="project" value="UniProtKB-UniRule"/>
</dbReference>
<evidence type="ECO:0000256" key="5">
    <source>
        <dbReference type="ARBA" id="ARBA00022840"/>
    </source>
</evidence>
<dbReference type="InterPro" id="IPR003136">
    <property type="entry name" value="Cytidylate_kin"/>
</dbReference>
<dbReference type="KEGG" id="hor:Hore_10390"/>
<comment type="similarity">
    <text evidence="1 8">Belongs to the cytidylate kinase family. Type 1 subfamily.</text>
</comment>
<evidence type="ECO:0000259" key="9">
    <source>
        <dbReference type="Pfam" id="PF02224"/>
    </source>
</evidence>
<dbReference type="InterPro" id="IPR027417">
    <property type="entry name" value="P-loop_NTPase"/>
</dbReference>
<keyword evidence="8" id="KW-0963">Cytoplasm</keyword>
<dbReference type="STRING" id="373903.Hore_10390"/>
<dbReference type="PANTHER" id="PTHR21299:SF2">
    <property type="entry name" value="CYTIDYLATE KINASE"/>
    <property type="match status" value="1"/>
</dbReference>
<dbReference type="HOGENOM" id="CLU_079959_0_2_9"/>
<dbReference type="HAMAP" id="MF_00238">
    <property type="entry name" value="Cytidyl_kinase_type1"/>
    <property type="match status" value="1"/>
</dbReference>
<dbReference type="EMBL" id="CP001098">
    <property type="protein sequence ID" value="ACL69795.1"/>
    <property type="molecule type" value="Genomic_DNA"/>
</dbReference>
<dbReference type="InterPro" id="IPR011994">
    <property type="entry name" value="Cytidylate_kinase_dom"/>
</dbReference>
<keyword evidence="11" id="KW-1185">Reference proteome</keyword>
<evidence type="ECO:0000256" key="2">
    <source>
        <dbReference type="ARBA" id="ARBA00022679"/>
    </source>
</evidence>
<dbReference type="EC" id="2.7.4.25" evidence="8"/>
<dbReference type="AlphaFoldDB" id="B8CWX6"/>
<keyword evidence="3 8" id="KW-0547">Nucleotide-binding</keyword>
<dbReference type="eggNOG" id="COG0283">
    <property type="taxonomic scope" value="Bacteria"/>
</dbReference>
<reference evidence="10 11" key="1">
    <citation type="journal article" date="2009" name="PLoS ONE">
        <title>Genome analysis of the anaerobic thermohalophilic bacterium Halothermothrix orenii.</title>
        <authorList>
            <person name="Mavromatis K."/>
            <person name="Ivanova N."/>
            <person name="Anderson I."/>
            <person name="Lykidis A."/>
            <person name="Hooper S.D."/>
            <person name="Sun H."/>
            <person name="Kunin V."/>
            <person name="Lapidus A."/>
            <person name="Hugenholtz P."/>
            <person name="Patel B."/>
            <person name="Kyrpides N.C."/>
        </authorList>
    </citation>
    <scope>NUCLEOTIDE SEQUENCE [LARGE SCALE GENOMIC DNA]</scope>
    <source>
        <strain evidence="11">H 168 / OCM 544 / DSM 9562</strain>
    </source>
</reference>
<comment type="subcellular location">
    <subcellularLocation>
        <location evidence="8">Cytoplasm</location>
    </subcellularLocation>
</comment>
<dbReference type="OrthoDB" id="9807434at2"/>
<protein>
    <recommendedName>
        <fullName evidence="8">Cytidylate kinase</fullName>
        <shortName evidence="8">CK</shortName>
        <ecNumber evidence="8">2.7.4.25</ecNumber>
    </recommendedName>
    <alternativeName>
        <fullName evidence="8">Cytidine monophosphate kinase</fullName>
        <shortName evidence="8">CMP kinase</shortName>
    </alternativeName>
</protein>
<organism evidence="10 11">
    <name type="scientific">Halothermothrix orenii (strain H 168 / OCM 544 / DSM 9562)</name>
    <dbReference type="NCBI Taxonomy" id="373903"/>
    <lineage>
        <taxon>Bacteria</taxon>
        <taxon>Bacillati</taxon>
        <taxon>Bacillota</taxon>
        <taxon>Clostridia</taxon>
        <taxon>Halanaerobiales</taxon>
        <taxon>Halothermotrichaceae</taxon>
        <taxon>Halothermothrix</taxon>
    </lineage>
</organism>
<evidence type="ECO:0000256" key="8">
    <source>
        <dbReference type="HAMAP-Rule" id="MF_00238"/>
    </source>
</evidence>
<gene>
    <name evidence="8" type="primary">cmk</name>
    <name evidence="10" type="ordered locus">Hore_10390</name>
</gene>
<dbReference type="Pfam" id="PF02224">
    <property type="entry name" value="Cytidylate_kin"/>
    <property type="match status" value="1"/>
</dbReference>
<feature type="domain" description="Cytidylate kinase" evidence="9">
    <location>
        <begin position="5"/>
        <end position="220"/>
    </location>
</feature>
<evidence type="ECO:0000256" key="4">
    <source>
        <dbReference type="ARBA" id="ARBA00022777"/>
    </source>
</evidence>
<dbReference type="PANTHER" id="PTHR21299">
    <property type="entry name" value="CYTIDYLATE KINASE/PANTOATE-BETA-ALANINE LIGASE"/>
    <property type="match status" value="1"/>
</dbReference>
<dbReference type="CDD" id="cd02020">
    <property type="entry name" value="CMPK"/>
    <property type="match status" value="1"/>
</dbReference>
<evidence type="ECO:0000313" key="10">
    <source>
        <dbReference type="EMBL" id="ACL69795.1"/>
    </source>
</evidence>
<name>B8CWX6_HALOH</name>
<evidence type="ECO:0000256" key="6">
    <source>
        <dbReference type="ARBA" id="ARBA00047615"/>
    </source>
</evidence>
<dbReference type="GO" id="GO:0005829">
    <property type="term" value="C:cytosol"/>
    <property type="evidence" value="ECO:0007669"/>
    <property type="project" value="TreeGrafter"/>
</dbReference>
<dbReference type="Gene3D" id="3.40.50.300">
    <property type="entry name" value="P-loop containing nucleotide triphosphate hydrolases"/>
    <property type="match status" value="1"/>
</dbReference>
<keyword evidence="4 8" id="KW-0418">Kinase</keyword>
<evidence type="ECO:0000256" key="7">
    <source>
        <dbReference type="ARBA" id="ARBA00048478"/>
    </source>
</evidence>